<comment type="caution">
    <text evidence="2">The sequence shown here is derived from an EMBL/GenBank/DDBJ whole genome shotgun (WGS) entry which is preliminary data.</text>
</comment>
<name>A0A395LZP8_9BACT</name>
<evidence type="ECO:0000313" key="3">
    <source>
        <dbReference type="Proteomes" id="UP000266389"/>
    </source>
</evidence>
<dbReference type="InterPro" id="IPR013783">
    <property type="entry name" value="Ig-like_fold"/>
</dbReference>
<sequence>MQKANISISAALTLSMYFLMTLFFAELSSAQLSATLNIRTPAPPQLSTWINDRTVVQLIVINRGSAALPNCRASFFIRNIENQNIIARSNDNSAAVPRFTIPAGVSTTTFFGRDLVSEQAVDYDQRLISTAVTTNSIPEGNYEFCVKILDQTGRTLAEVPCRTFTVLIPDPPTIVSPADNAELLSQAPPTFVWTPVQFVGNVRYNLKIAPLFAGQNRRQAIESNSPLVNQSGIVGTSFFYNPSLPSFSLYAQAIGWVWQVQAVDTRGVPVTRNEGRSEIGLFKFKPPTSTPQKPPPQPPPPPPPPSPPIFTIIQPPLLKMSQLKGRITYEYFGNPNMQPSGNLPLKNTPIRLSLYRYAKNFSGPSITAMSVVKRQRFWQHLNQTNKPFSIHPPKKARCIFTSSPVSPKPTRVYRAKKLACARSHQFD</sequence>
<protein>
    <submittedName>
        <fullName evidence="2">Uncharacterized protein</fullName>
    </submittedName>
</protein>
<reference evidence="2 3" key="1">
    <citation type="journal article" date="2011" name="ISME J.">
        <title>Community ecology of hot spring cyanobacterial mats: predominant populations and their functional potential.</title>
        <authorList>
            <person name="Klatt C.G."/>
            <person name="Wood J.M."/>
            <person name="Rusch D.B."/>
            <person name="Bateson M.M."/>
            <person name="Hamamura N."/>
            <person name="Heidelberg J.F."/>
            <person name="Grossman A.R."/>
            <person name="Bhaya D."/>
            <person name="Cohan F.M."/>
            <person name="Kuhl M."/>
            <person name="Bryant D.A."/>
            <person name="Ward D.M."/>
        </authorList>
    </citation>
    <scope>NUCLEOTIDE SEQUENCE [LARGE SCALE GENOMIC DNA]</scope>
    <source>
        <strain evidence="2">OS</strain>
    </source>
</reference>
<organism evidence="2 3">
    <name type="scientific">Candidatus Thermochlorobacter aerophilus</name>
    <dbReference type="NCBI Taxonomy" id="1868324"/>
    <lineage>
        <taxon>Bacteria</taxon>
        <taxon>Pseudomonadati</taxon>
        <taxon>Chlorobiota</taxon>
        <taxon>Chlorobiia</taxon>
        <taxon>Chlorobiales</taxon>
        <taxon>Candidatus Thermochlorobacteriaceae</taxon>
        <taxon>Candidatus Thermochlorobacter</taxon>
    </lineage>
</organism>
<evidence type="ECO:0000256" key="1">
    <source>
        <dbReference type="SAM" id="MobiDB-lite"/>
    </source>
</evidence>
<feature type="compositionally biased region" description="Pro residues" evidence="1">
    <location>
        <begin position="288"/>
        <end position="308"/>
    </location>
</feature>
<dbReference type="Proteomes" id="UP000266389">
    <property type="component" value="Unassembled WGS sequence"/>
</dbReference>
<dbReference type="EMBL" id="PHFL01000049">
    <property type="protein sequence ID" value="RFM23995.1"/>
    <property type="molecule type" value="Genomic_DNA"/>
</dbReference>
<feature type="region of interest" description="Disordered" evidence="1">
    <location>
        <begin position="279"/>
        <end position="311"/>
    </location>
</feature>
<dbReference type="Gene3D" id="2.60.40.10">
    <property type="entry name" value="Immunoglobulins"/>
    <property type="match status" value="1"/>
</dbReference>
<accession>A0A395LZP8</accession>
<proteinExistence type="predicted"/>
<evidence type="ECO:0000313" key="2">
    <source>
        <dbReference type="EMBL" id="RFM23995.1"/>
    </source>
</evidence>
<dbReference type="AlphaFoldDB" id="A0A395LZP8"/>
<gene>
    <name evidence="2" type="ORF">D0433_07810</name>
</gene>